<dbReference type="VEuPathDB" id="VectorBase:LDEU010384"/>
<sequence length="110" mass="13056">MNCFSIICSQPTPNMENPYKKEKKQCILCKYGVQLDYKNPRLLSQFVSPFTGRVYDKHITGLCEKQQQILKAELWKSQRSGFMPYIYRDPRFANDPKLFNPMRPQRPNPH</sequence>
<dbReference type="SUPFAM" id="SSF46911">
    <property type="entry name" value="Ribosomal protein S18"/>
    <property type="match status" value="1"/>
</dbReference>
<dbReference type="Pfam" id="PF01084">
    <property type="entry name" value="Ribosomal_S18"/>
    <property type="match status" value="1"/>
</dbReference>
<evidence type="ECO:0000256" key="1">
    <source>
        <dbReference type="ARBA" id="ARBA00005589"/>
    </source>
</evidence>
<dbReference type="EMBL" id="NCKV01011334">
    <property type="protein sequence ID" value="RWS21656.1"/>
    <property type="molecule type" value="Genomic_DNA"/>
</dbReference>
<accession>A0A443S2B2</accession>
<dbReference type="Gene3D" id="4.10.640.10">
    <property type="entry name" value="Ribosomal protein S18"/>
    <property type="match status" value="1"/>
</dbReference>
<evidence type="ECO:0000313" key="5">
    <source>
        <dbReference type="Proteomes" id="UP000288716"/>
    </source>
</evidence>
<dbReference type="InterPro" id="IPR036870">
    <property type="entry name" value="Ribosomal_bS18_sf"/>
</dbReference>
<organism evidence="4 5">
    <name type="scientific">Leptotrombidium deliense</name>
    <dbReference type="NCBI Taxonomy" id="299467"/>
    <lineage>
        <taxon>Eukaryota</taxon>
        <taxon>Metazoa</taxon>
        <taxon>Ecdysozoa</taxon>
        <taxon>Arthropoda</taxon>
        <taxon>Chelicerata</taxon>
        <taxon>Arachnida</taxon>
        <taxon>Acari</taxon>
        <taxon>Acariformes</taxon>
        <taxon>Trombidiformes</taxon>
        <taxon>Prostigmata</taxon>
        <taxon>Anystina</taxon>
        <taxon>Parasitengona</taxon>
        <taxon>Trombiculoidea</taxon>
        <taxon>Trombiculidae</taxon>
        <taxon>Leptotrombidium</taxon>
    </lineage>
</organism>
<dbReference type="GO" id="GO:0032543">
    <property type="term" value="P:mitochondrial translation"/>
    <property type="evidence" value="ECO:0007669"/>
    <property type="project" value="TreeGrafter"/>
</dbReference>
<dbReference type="AlphaFoldDB" id="A0A443S2B2"/>
<dbReference type="GO" id="GO:0005763">
    <property type="term" value="C:mitochondrial small ribosomal subunit"/>
    <property type="evidence" value="ECO:0007669"/>
    <property type="project" value="TreeGrafter"/>
</dbReference>
<evidence type="ECO:0000256" key="2">
    <source>
        <dbReference type="ARBA" id="ARBA00022980"/>
    </source>
</evidence>
<dbReference type="PANTHER" id="PTHR13479:SF40">
    <property type="entry name" value="SMALL RIBOSOMAL SUBUNIT PROTEIN BS18M"/>
    <property type="match status" value="1"/>
</dbReference>
<evidence type="ECO:0000256" key="3">
    <source>
        <dbReference type="ARBA" id="ARBA00023274"/>
    </source>
</evidence>
<keyword evidence="3" id="KW-0687">Ribonucleoprotein</keyword>
<dbReference type="GO" id="GO:0070181">
    <property type="term" value="F:small ribosomal subunit rRNA binding"/>
    <property type="evidence" value="ECO:0007669"/>
    <property type="project" value="TreeGrafter"/>
</dbReference>
<keyword evidence="2 4" id="KW-0689">Ribosomal protein</keyword>
<dbReference type="InterPro" id="IPR018275">
    <property type="entry name" value="Ribosomal_bS18_CS"/>
</dbReference>
<dbReference type="Proteomes" id="UP000288716">
    <property type="component" value="Unassembled WGS sequence"/>
</dbReference>
<reference evidence="4 5" key="1">
    <citation type="journal article" date="2018" name="Gigascience">
        <title>Genomes of trombidid mites reveal novel predicted allergens and laterally-transferred genes associated with secondary metabolism.</title>
        <authorList>
            <person name="Dong X."/>
            <person name="Chaisiri K."/>
            <person name="Xia D."/>
            <person name="Armstrong S.D."/>
            <person name="Fang Y."/>
            <person name="Donnelly M.J."/>
            <person name="Kadowaki T."/>
            <person name="McGarry J.W."/>
            <person name="Darby A.C."/>
            <person name="Makepeace B.L."/>
        </authorList>
    </citation>
    <scope>NUCLEOTIDE SEQUENCE [LARGE SCALE GENOMIC DNA]</scope>
    <source>
        <strain evidence="4">UoL-UT</strain>
    </source>
</reference>
<evidence type="ECO:0000313" key="4">
    <source>
        <dbReference type="EMBL" id="RWS21656.1"/>
    </source>
</evidence>
<comment type="caution">
    <text evidence="4">The sequence shown here is derived from an EMBL/GenBank/DDBJ whole genome shotgun (WGS) entry which is preliminary data.</text>
</comment>
<dbReference type="STRING" id="299467.A0A443S2B2"/>
<comment type="similarity">
    <text evidence="1">Belongs to the bacterial ribosomal protein bS18 family.</text>
</comment>
<dbReference type="PROSITE" id="PS00057">
    <property type="entry name" value="RIBOSOMAL_S18"/>
    <property type="match status" value="1"/>
</dbReference>
<gene>
    <name evidence="4" type="ORF">B4U80_08368</name>
</gene>
<name>A0A443S2B2_9ACAR</name>
<dbReference type="InterPro" id="IPR001648">
    <property type="entry name" value="Ribosomal_bS18"/>
</dbReference>
<keyword evidence="5" id="KW-1185">Reference proteome</keyword>
<protein>
    <submittedName>
        <fullName evidence="4">28S ribosomal protein S18c-like protein</fullName>
    </submittedName>
</protein>
<proteinExistence type="inferred from homology"/>
<dbReference type="PANTHER" id="PTHR13479">
    <property type="entry name" value="30S RIBOSOMAL PROTEIN S18"/>
    <property type="match status" value="1"/>
</dbReference>
<dbReference type="OrthoDB" id="10066799at2759"/>
<dbReference type="GO" id="GO:0003735">
    <property type="term" value="F:structural constituent of ribosome"/>
    <property type="evidence" value="ECO:0007669"/>
    <property type="project" value="InterPro"/>
</dbReference>